<dbReference type="Proteomes" id="UP000019151">
    <property type="component" value="Chromosome"/>
</dbReference>
<sequence>MRPHSLVVGSALAVGVAVVAQEPPARPPSPQPSAFVSHAEHIQPGAVKPFVGAALRNPYEGNAAAASDGAKLFVAYNCVDCHGADGSGAMGPSLADGRWHFGGSAAEVYESIYQGRPDGMPAWGSLIAPDQIWRLVTYVQSLSAGKDVTTENFTGRTVERTGH</sequence>
<reference evidence="6 7" key="1">
    <citation type="journal article" date="2014" name="Genome Announc.">
        <title>Genome Sequence and Methylome of Soil Bacterium Gemmatirosa kalamazoonensis KBS708T, a Member of the Rarely Cultivated Gemmatimonadetes Phylum.</title>
        <authorList>
            <person name="Debruyn J.M."/>
            <person name="Radosevich M."/>
            <person name="Wommack K.E."/>
            <person name="Polson S.W."/>
            <person name="Hauser L.J."/>
            <person name="Fawaz M.N."/>
            <person name="Korlach J."/>
            <person name="Tsai Y.C."/>
        </authorList>
    </citation>
    <scope>NUCLEOTIDE SEQUENCE [LARGE SCALE GENOMIC DNA]</scope>
    <source>
        <strain evidence="6 7">KBS708</strain>
    </source>
</reference>
<dbReference type="InterPro" id="IPR050597">
    <property type="entry name" value="Cytochrome_c_Oxidase_Subunit"/>
</dbReference>
<dbReference type="AlphaFoldDB" id="W0RKJ3"/>
<dbReference type="KEGG" id="gba:J421_4072"/>
<evidence type="ECO:0000256" key="1">
    <source>
        <dbReference type="ARBA" id="ARBA00022617"/>
    </source>
</evidence>
<dbReference type="PROSITE" id="PS51007">
    <property type="entry name" value="CYTC"/>
    <property type="match status" value="1"/>
</dbReference>
<dbReference type="STRING" id="861299.J421_4072"/>
<proteinExistence type="predicted"/>
<keyword evidence="2 4" id="KW-0479">Metal-binding</keyword>
<evidence type="ECO:0000256" key="4">
    <source>
        <dbReference type="PROSITE-ProRule" id="PRU00433"/>
    </source>
</evidence>
<evidence type="ECO:0000313" key="7">
    <source>
        <dbReference type="Proteomes" id="UP000019151"/>
    </source>
</evidence>
<dbReference type="PANTHER" id="PTHR33751:SF1">
    <property type="entry name" value="CBB3-TYPE CYTOCHROME C OXIDASE SUBUNIT FIXP"/>
    <property type="match status" value="1"/>
</dbReference>
<dbReference type="Pfam" id="PF13442">
    <property type="entry name" value="Cytochrome_CBB3"/>
    <property type="match status" value="1"/>
</dbReference>
<dbReference type="RefSeq" id="WP_148306428.1">
    <property type="nucleotide sequence ID" value="NZ_CP007128.1"/>
</dbReference>
<dbReference type="GO" id="GO:0046872">
    <property type="term" value="F:metal ion binding"/>
    <property type="evidence" value="ECO:0007669"/>
    <property type="project" value="UniProtKB-KW"/>
</dbReference>
<dbReference type="InterPro" id="IPR009056">
    <property type="entry name" value="Cyt_c-like_dom"/>
</dbReference>
<dbReference type="EMBL" id="CP007128">
    <property type="protein sequence ID" value="AHG91609.1"/>
    <property type="molecule type" value="Genomic_DNA"/>
</dbReference>
<keyword evidence="3 4" id="KW-0408">Iron</keyword>
<evidence type="ECO:0000313" key="6">
    <source>
        <dbReference type="EMBL" id="AHG91609.1"/>
    </source>
</evidence>
<protein>
    <submittedName>
        <fullName evidence="6">Cytochrome c class I</fullName>
    </submittedName>
</protein>
<evidence type="ECO:0000259" key="5">
    <source>
        <dbReference type="PROSITE" id="PS51007"/>
    </source>
</evidence>
<keyword evidence="7" id="KW-1185">Reference proteome</keyword>
<dbReference type="InParanoid" id="W0RKJ3"/>
<dbReference type="PANTHER" id="PTHR33751">
    <property type="entry name" value="CBB3-TYPE CYTOCHROME C OXIDASE SUBUNIT FIXP"/>
    <property type="match status" value="1"/>
</dbReference>
<evidence type="ECO:0000256" key="2">
    <source>
        <dbReference type="ARBA" id="ARBA00022723"/>
    </source>
</evidence>
<dbReference type="SUPFAM" id="SSF46626">
    <property type="entry name" value="Cytochrome c"/>
    <property type="match status" value="1"/>
</dbReference>
<dbReference type="InterPro" id="IPR036909">
    <property type="entry name" value="Cyt_c-like_dom_sf"/>
</dbReference>
<dbReference type="HOGENOM" id="CLU_105359_1_0_0"/>
<evidence type="ECO:0000256" key="3">
    <source>
        <dbReference type="ARBA" id="ARBA00023004"/>
    </source>
</evidence>
<keyword evidence="1 4" id="KW-0349">Heme</keyword>
<dbReference type="GO" id="GO:0020037">
    <property type="term" value="F:heme binding"/>
    <property type="evidence" value="ECO:0007669"/>
    <property type="project" value="InterPro"/>
</dbReference>
<dbReference type="OrthoDB" id="9811281at2"/>
<accession>W0RKJ3</accession>
<dbReference type="GO" id="GO:0009055">
    <property type="term" value="F:electron transfer activity"/>
    <property type="evidence" value="ECO:0007669"/>
    <property type="project" value="InterPro"/>
</dbReference>
<dbReference type="eggNOG" id="COG2010">
    <property type="taxonomic scope" value="Bacteria"/>
</dbReference>
<name>W0RKJ3_9BACT</name>
<dbReference type="Gene3D" id="1.10.760.10">
    <property type="entry name" value="Cytochrome c-like domain"/>
    <property type="match status" value="1"/>
</dbReference>
<gene>
    <name evidence="6" type="ORF">J421_4072</name>
</gene>
<organism evidence="6 7">
    <name type="scientific">Gemmatirosa kalamazoonensis</name>
    <dbReference type="NCBI Taxonomy" id="861299"/>
    <lineage>
        <taxon>Bacteria</taxon>
        <taxon>Pseudomonadati</taxon>
        <taxon>Gemmatimonadota</taxon>
        <taxon>Gemmatimonadia</taxon>
        <taxon>Gemmatimonadales</taxon>
        <taxon>Gemmatimonadaceae</taxon>
        <taxon>Gemmatirosa</taxon>
    </lineage>
</organism>
<feature type="domain" description="Cytochrome c" evidence="5">
    <location>
        <begin position="64"/>
        <end position="143"/>
    </location>
</feature>